<dbReference type="PROSITE" id="PS50893">
    <property type="entry name" value="ABC_TRANSPORTER_2"/>
    <property type="match status" value="1"/>
</dbReference>
<dbReference type="NCBIfam" id="TIGR01727">
    <property type="entry name" value="oligo_HPY"/>
    <property type="match status" value="1"/>
</dbReference>
<evidence type="ECO:0000256" key="1">
    <source>
        <dbReference type="ARBA" id="ARBA00004417"/>
    </source>
</evidence>
<keyword evidence="4" id="KW-1003">Cell membrane</keyword>
<evidence type="ECO:0000256" key="5">
    <source>
        <dbReference type="ARBA" id="ARBA00022741"/>
    </source>
</evidence>
<keyword evidence="6 9" id="KW-0067">ATP-binding</keyword>
<evidence type="ECO:0000256" key="3">
    <source>
        <dbReference type="ARBA" id="ARBA00022448"/>
    </source>
</evidence>
<proteinExistence type="inferred from homology"/>
<dbReference type="InterPro" id="IPR017871">
    <property type="entry name" value="ABC_transporter-like_CS"/>
</dbReference>
<dbReference type="InterPro" id="IPR013563">
    <property type="entry name" value="Oligopep_ABC_C"/>
</dbReference>
<keyword evidence="3" id="KW-0813">Transport</keyword>
<dbReference type="SMART" id="SM00382">
    <property type="entry name" value="AAA"/>
    <property type="match status" value="1"/>
</dbReference>
<reference evidence="10" key="1">
    <citation type="journal article" date="2019" name="Int. J. Syst. Evol. Microbiol.">
        <title>The Global Catalogue of Microorganisms (GCM) 10K type strain sequencing project: providing services to taxonomists for standard genome sequencing and annotation.</title>
        <authorList>
            <consortium name="The Broad Institute Genomics Platform"/>
            <consortium name="The Broad Institute Genome Sequencing Center for Infectious Disease"/>
            <person name="Wu L."/>
            <person name="Ma J."/>
        </authorList>
    </citation>
    <scope>NUCLEOTIDE SEQUENCE [LARGE SCALE GENOMIC DNA]</scope>
    <source>
        <strain evidence="10">KCTC 42182</strain>
    </source>
</reference>
<comment type="subcellular location">
    <subcellularLocation>
        <location evidence="1">Cell inner membrane</location>
        <topology evidence="1">Peripheral membrane protein</topology>
    </subcellularLocation>
</comment>
<dbReference type="RefSeq" id="WP_379722145.1">
    <property type="nucleotide sequence ID" value="NZ_JBHRYJ010000001.1"/>
</dbReference>
<dbReference type="Pfam" id="PF08352">
    <property type="entry name" value="oligo_HPY"/>
    <property type="match status" value="1"/>
</dbReference>
<dbReference type="Gene3D" id="3.40.50.300">
    <property type="entry name" value="P-loop containing nucleotide triphosphate hydrolases"/>
    <property type="match status" value="1"/>
</dbReference>
<protein>
    <submittedName>
        <fullName evidence="9">ABC transporter ATP-binding protein</fullName>
    </submittedName>
</protein>
<dbReference type="InterPro" id="IPR003439">
    <property type="entry name" value="ABC_transporter-like_ATP-bd"/>
</dbReference>
<accession>A0ABV7VCE7</accession>
<dbReference type="EMBL" id="JBHRYJ010000001">
    <property type="protein sequence ID" value="MFC3674738.1"/>
    <property type="molecule type" value="Genomic_DNA"/>
</dbReference>
<feature type="domain" description="ABC transporter" evidence="8">
    <location>
        <begin position="5"/>
        <end position="254"/>
    </location>
</feature>
<dbReference type="InterPro" id="IPR050388">
    <property type="entry name" value="ABC_Ni/Peptide_Import"/>
</dbReference>
<dbReference type="PROSITE" id="PS00211">
    <property type="entry name" value="ABC_TRANSPORTER_1"/>
    <property type="match status" value="1"/>
</dbReference>
<dbReference type="Proteomes" id="UP001595711">
    <property type="component" value="Unassembled WGS sequence"/>
</dbReference>
<dbReference type="CDD" id="cd03257">
    <property type="entry name" value="ABC_NikE_OppD_transporters"/>
    <property type="match status" value="1"/>
</dbReference>
<organism evidence="9 10">
    <name type="scientific">Ferrovibrio xuzhouensis</name>
    <dbReference type="NCBI Taxonomy" id="1576914"/>
    <lineage>
        <taxon>Bacteria</taxon>
        <taxon>Pseudomonadati</taxon>
        <taxon>Pseudomonadota</taxon>
        <taxon>Alphaproteobacteria</taxon>
        <taxon>Rhodospirillales</taxon>
        <taxon>Rhodospirillaceae</taxon>
        <taxon>Ferrovibrio</taxon>
    </lineage>
</organism>
<keyword evidence="7" id="KW-0472">Membrane</keyword>
<evidence type="ECO:0000313" key="9">
    <source>
        <dbReference type="EMBL" id="MFC3674738.1"/>
    </source>
</evidence>
<sequence length="334" mass="35344">MTILLSVRNLTVTLPTSGALVQAVRGLDFDLEKGATLGIVGESGSGKSMAALALMGLLPEGATAGGSVRFAGEDLLAAGEERLCALRGNRLAMIFQEPMTALNPLHRIGDQIAEPLLLHAGLNARQARERAADLLDRVGIPEPRARLEAWPHQLSGGQRQRVMIAMALACGPDILIADEPTTALDVTIQRQILDLIRRLVDDEGMALVLISHDLGVIADSVDRVLVMYGGRAAEAGPVREVFAGLAHPYTRGLFAAMPRLRPGRPHPRPPLPTIAGIVPDLADLGAGCAFAGRCPLADARCHAETPPDVTMTPGHTAACWHTDQARLLGMEPVS</sequence>
<dbReference type="PANTHER" id="PTHR43297:SF2">
    <property type="entry name" value="DIPEPTIDE TRANSPORT ATP-BINDING PROTEIN DPPD"/>
    <property type="match status" value="1"/>
</dbReference>
<evidence type="ECO:0000259" key="8">
    <source>
        <dbReference type="PROSITE" id="PS50893"/>
    </source>
</evidence>
<dbReference type="InterPro" id="IPR003593">
    <property type="entry name" value="AAA+_ATPase"/>
</dbReference>
<comment type="similarity">
    <text evidence="2">Belongs to the ABC transporter superfamily.</text>
</comment>
<name>A0ABV7VCE7_9PROT</name>
<gene>
    <name evidence="9" type="ORF">ACFOOQ_04230</name>
</gene>
<evidence type="ECO:0000256" key="4">
    <source>
        <dbReference type="ARBA" id="ARBA00022475"/>
    </source>
</evidence>
<dbReference type="InterPro" id="IPR027417">
    <property type="entry name" value="P-loop_NTPase"/>
</dbReference>
<dbReference type="SUPFAM" id="SSF52540">
    <property type="entry name" value="P-loop containing nucleoside triphosphate hydrolases"/>
    <property type="match status" value="1"/>
</dbReference>
<comment type="caution">
    <text evidence="9">The sequence shown here is derived from an EMBL/GenBank/DDBJ whole genome shotgun (WGS) entry which is preliminary data.</text>
</comment>
<evidence type="ECO:0000256" key="2">
    <source>
        <dbReference type="ARBA" id="ARBA00005417"/>
    </source>
</evidence>
<evidence type="ECO:0000256" key="7">
    <source>
        <dbReference type="ARBA" id="ARBA00023136"/>
    </source>
</evidence>
<dbReference type="GO" id="GO:0005524">
    <property type="term" value="F:ATP binding"/>
    <property type="evidence" value="ECO:0007669"/>
    <property type="project" value="UniProtKB-KW"/>
</dbReference>
<evidence type="ECO:0000313" key="10">
    <source>
        <dbReference type="Proteomes" id="UP001595711"/>
    </source>
</evidence>
<dbReference type="PANTHER" id="PTHR43297">
    <property type="entry name" value="OLIGOPEPTIDE TRANSPORT ATP-BINDING PROTEIN APPD"/>
    <property type="match status" value="1"/>
</dbReference>
<keyword evidence="5" id="KW-0547">Nucleotide-binding</keyword>
<evidence type="ECO:0000256" key="6">
    <source>
        <dbReference type="ARBA" id="ARBA00022840"/>
    </source>
</evidence>
<dbReference type="Pfam" id="PF00005">
    <property type="entry name" value="ABC_tran"/>
    <property type="match status" value="1"/>
</dbReference>
<keyword evidence="10" id="KW-1185">Reference proteome</keyword>